<keyword evidence="1" id="KW-0732">Signal</keyword>
<evidence type="ECO:0000313" key="3">
    <source>
        <dbReference type="Proteomes" id="UP000668572"/>
    </source>
</evidence>
<dbReference type="Proteomes" id="UP000668572">
    <property type="component" value="Unassembled WGS sequence"/>
</dbReference>
<sequence length="58" mass="5978">MSGAGALFSLISLCIGNCIAAPSLHSVNTQTKKKAGFRRPFLSSDTVAEAAVLQALLT</sequence>
<evidence type="ECO:0000256" key="1">
    <source>
        <dbReference type="SAM" id="SignalP"/>
    </source>
</evidence>
<reference evidence="2" key="1">
    <citation type="submission" date="2021-03" db="EMBL/GenBank/DDBJ databases">
        <title>Molecular characterization of Xanthomonas species pathogenic on Araceae and the development of a triplex TaqMan assay for detection of X. phaseoli pv. dieffenbachiae.</title>
        <authorList>
            <person name="Van Der Wolf J."/>
            <person name="Krijger M."/>
            <person name="Mendes O."/>
            <person name="Brankovics B."/>
            <person name="Bonants P."/>
            <person name="Meekes E."/>
        </authorList>
    </citation>
    <scope>NUCLEOTIDE SEQUENCE</scope>
    <source>
        <strain evidence="2">NBC1264</strain>
    </source>
</reference>
<evidence type="ECO:0000313" key="2">
    <source>
        <dbReference type="EMBL" id="MBO9758484.1"/>
    </source>
</evidence>
<organism evidence="2 3">
    <name type="scientific">Xanthomonas manihotis</name>
    <dbReference type="NCBI Taxonomy" id="43353"/>
    <lineage>
        <taxon>Bacteria</taxon>
        <taxon>Pseudomonadati</taxon>
        <taxon>Pseudomonadota</taxon>
        <taxon>Gammaproteobacteria</taxon>
        <taxon>Lysobacterales</taxon>
        <taxon>Lysobacteraceae</taxon>
        <taxon>Xanthomonas</taxon>
    </lineage>
</organism>
<dbReference type="EMBL" id="JAGHXW010000006">
    <property type="protein sequence ID" value="MBO9758484.1"/>
    <property type="molecule type" value="Genomic_DNA"/>
</dbReference>
<gene>
    <name evidence="2" type="ORF">J7405_02705</name>
</gene>
<feature type="signal peptide" evidence="1">
    <location>
        <begin position="1"/>
        <end position="20"/>
    </location>
</feature>
<proteinExistence type="predicted"/>
<accession>A0A8I1XM59</accession>
<name>A0A8I1XM59_XANMN</name>
<dbReference type="RefSeq" id="WP_160163668.1">
    <property type="nucleotide sequence ID" value="NZ_CP083575.1"/>
</dbReference>
<feature type="chain" id="PRO_5034241507" description="Secreted protein" evidence="1">
    <location>
        <begin position="21"/>
        <end position="58"/>
    </location>
</feature>
<evidence type="ECO:0008006" key="4">
    <source>
        <dbReference type="Google" id="ProtNLM"/>
    </source>
</evidence>
<dbReference type="AlphaFoldDB" id="A0A8I1XM59"/>
<protein>
    <recommendedName>
        <fullName evidence="4">Secreted protein</fullName>
    </recommendedName>
</protein>
<comment type="caution">
    <text evidence="2">The sequence shown here is derived from an EMBL/GenBank/DDBJ whole genome shotgun (WGS) entry which is preliminary data.</text>
</comment>